<dbReference type="Proteomes" id="UP001620626">
    <property type="component" value="Unassembled WGS sequence"/>
</dbReference>
<evidence type="ECO:0000313" key="2">
    <source>
        <dbReference type="EMBL" id="KAL3084785.1"/>
    </source>
</evidence>
<keyword evidence="1" id="KW-1133">Transmembrane helix</keyword>
<keyword evidence="1" id="KW-0472">Membrane</keyword>
<proteinExistence type="predicted"/>
<evidence type="ECO:0000313" key="3">
    <source>
        <dbReference type="Proteomes" id="UP001620626"/>
    </source>
</evidence>
<sequence>MVTLVDQLVAEHPKSMHLRSTNSQQSMRFSSPSAVAFFAVFLLAFAVALLDATGLPMKSMCCCCQQQAAPPPSSCCGRRKRQGVLSELMEWERRVACCTATGRKRRATGAPISKRLEFWALNHLGPKMF</sequence>
<dbReference type="AlphaFoldDB" id="A0ABD2J3H2"/>
<organism evidence="2 3">
    <name type="scientific">Heterodera trifolii</name>
    <dbReference type="NCBI Taxonomy" id="157864"/>
    <lineage>
        <taxon>Eukaryota</taxon>
        <taxon>Metazoa</taxon>
        <taxon>Ecdysozoa</taxon>
        <taxon>Nematoda</taxon>
        <taxon>Chromadorea</taxon>
        <taxon>Rhabditida</taxon>
        <taxon>Tylenchina</taxon>
        <taxon>Tylenchomorpha</taxon>
        <taxon>Tylenchoidea</taxon>
        <taxon>Heteroderidae</taxon>
        <taxon>Heteroderinae</taxon>
        <taxon>Heterodera</taxon>
    </lineage>
</organism>
<keyword evidence="3" id="KW-1185">Reference proteome</keyword>
<keyword evidence="1" id="KW-0812">Transmembrane</keyword>
<protein>
    <submittedName>
        <fullName evidence="2">Uncharacterized protein</fullName>
    </submittedName>
</protein>
<dbReference type="EMBL" id="JBICBT010001070">
    <property type="protein sequence ID" value="KAL3084785.1"/>
    <property type="molecule type" value="Genomic_DNA"/>
</dbReference>
<comment type="caution">
    <text evidence="2">The sequence shown here is derived from an EMBL/GenBank/DDBJ whole genome shotgun (WGS) entry which is preliminary data.</text>
</comment>
<name>A0ABD2J3H2_9BILA</name>
<feature type="transmembrane region" description="Helical" evidence="1">
    <location>
        <begin position="29"/>
        <end position="50"/>
    </location>
</feature>
<accession>A0ABD2J3H2</accession>
<evidence type="ECO:0000256" key="1">
    <source>
        <dbReference type="SAM" id="Phobius"/>
    </source>
</evidence>
<gene>
    <name evidence="2" type="ORF">niasHT_031670</name>
</gene>
<reference evidence="2 3" key="1">
    <citation type="submission" date="2024-10" db="EMBL/GenBank/DDBJ databases">
        <authorList>
            <person name="Kim D."/>
        </authorList>
    </citation>
    <scope>NUCLEOTIDE SEQUENCE [LARGE SCALE GENOMIC DNA]</scope>
    <source>
        <strain evidence="2">BH-2024</strain>
    </source>
</reference>